<evidence type="ECO:0000313" key="1">
    <source>
        <dbReference type="EMBL" id="TGZ76795.1"/>
    </source>
</evidence>
<name>A0A4S2MJ62_9PEZI</name>
<accession>A0A4S2MJ62</accession>
<dbReference type="EMBL" id="ML220166">
    <property type="protein sequence ID" value="TGZ76795.1"/>
    <property type="molecule type" value="Genomic_DNA"/>
</dbReference>
<dbReference type="InParanoid" id="A0A4S2MJ62"/>
<proteinExistence type="predicted"/>
<sequence>MGATGTSHQLRHYVLRTRLSTVVVGGAPSIFPALGIRPDTRYSVLLLHVFTAPFVTPGLSISFARSIALSLVPSSHRQSPSRVSCCAYRPMRDHQLAVSKGAKKGFISSGHFFRHLPWWWWSSHTIRNCIIIAFRKKHANSRIERLPRTRLTCV</sequence>
<dbReference type="Proteomes" id="UP000298138">
    <property type="component" value="Unassembled WGS sequence"/>
</dbReference>
<reference evidence="1 2" key="1">
    <citation type="submission" date="2019-04" db="EMBL/GenBank/DDBJ databases">
        <title>Comparative genomics and transcriptomics to analyze fruiting body development in filamentous ascomycetes.</title>
        <authorList>
            <consortium name="DOE Joint Genome Institute"/>
            <person name="Lutkenhaus R."/>
            <person name="Traeger S."/>
            <person name="Breuer J."/>
            <person name="Kuo A."/>
            <person name="Lipzen A."/>
            <person name="Pangilinan J."/>
            <person name="Dilworth D."/>
            <person name="Sandor L."/>
            <person name="Poggeler S."/>
            <person name="Barry K."/>
            <person name="Grigoriev I.V."/>
            <person name="Nowrousian M."/>
        </authorList>
    </citation>
    <scope>NUCLEOTIDE SEQUENCE [LARGE SCALE GENOMIC DNA]</scope>
    <source>
        <strain evidence="1 2">CBS 389.68</strain>
    </source>
</reference>
<protein>
    <submittedName>
        <fullName evidence="1">Uncharacterized protein</fullName>
    </submittedName>
</protein>
<organism evidence="1 2">
    <name type="scientific">Ascodesmis nigricans</name>
    <dbReference type="NCBI Taxonomy" id="341454"/>
    <lineage>
        <taxon>Eukaryota</taxon>
        <taxon>Fungi</taxon>
        <taxon>Dikarya</taxon>
        <taxon>Ascomycota</taxon>
        <taxon>Pezizomycotina</taxon>
        <taxon>Pezizomycetes</taxon>
        <taxon>Pezizales</taxon>
        <taxon>Ascodesmidaceae</taxon>
        <taxon>Ascodesmis</taxon>
    </lineage>
</organism>
<gene>
    <name evidence="1" type="ORF">EX30DRAFT_228006</name>
</gene>
<keyword evidence="2" id="KW-1185">Reference proteome</keyword>
<evidence type="ECO:0000313" key="2">
    <source>
        <dbReference type="Proteomes" id="UP000298138"/>
    </source>
</evidence>
<dbReference type="AlphaFoldDB" id="A0A4S2MJ62"/>